<keyword evidence="3 4" id="KW-0440">LIM domain</keyword>
<proteinExistence type="predicted"/>
<keyword evidence="8" id="KW-1185">Reference proteome</keyword>
<dbReference type="Gene3D" id="2.10.110.10">
    <property type="entry name" value="Cysteine Rich Protein"/>
    <property type="match status" value="3"/>
</dbReference>
<gene>
    <name evidence="7" type="ORF">L249_7334</name>
</gene>
<dbReference type="InterPro" id="IPR001781">
    <property type="entry name" value="Znf_LIM"/>
</dbReference>
<keyword evidence="1 4" id="KW-0479">Metal-binding</keyword>
<evidence type="ECO:0000256" key="5">
    <source>
        <dbReference type="SAM" id="MobiDB-lite"/>
    </source>
</evidence>
<evidence type="ECO:0000256" key="2">
    <source>
        <dbReference type="ARBA" id="ARBA00022833"/>
    </source>
</evidence>
<dbReference type="Pfam" id="PF00412">
    <property type="entry name" value="LIM"/>
    <property type="match status" value="3"/>
</dbReference>
<evidence type="ECO:0000313" key="7">
    <source>
        <dbReference type="EMBL" id="RCI11436.1"/>
    </source>
</evidence>
<keyword evidence="2 4" id="KW-0862">Zinc</keyword>
<dbReference type="PANTHER" id="PTHR24214">
    <property type="entry name" value="PDZ AND LIM DOMAIN PROTEIN ZASP"/>
    <property type="match status" value="1"/>
</dbReference>
<dbReference type="PANTHER" id="PTHR24214:SF38">
    <property type="entry name" value="PDZ AND LIM DOMAIN PROTEIN ZASP-RELATED"/>
    <property type="match status" value="1"/>
</dbReference>
<feature type="region of interest" description="Disordered" evidence="5">
    <location>
        <begin position="469"/>
        <end position="499"/>
    </location>
</feature>
<dbReference type="SMART" id="SM00132">
    <property type="entry name" value="LIM"/>
    <property type="match status" value="3"/>
</dbReference>
<feature type="compositionally biased region" description="Polar residues" evidence="5">
    <location>
        <begin position="472"/>
        <end position="487"/>
    </location>
</feature>
<dbReference type="InterPro" id="IPR050604">
    <property type="entry name" value="PDZ-LIM_domain"/>
</dbReference>
<feature type="region of interest" description="Disordered" evidence="5">
    <location>
        <begin position="1"/>
        <end position="23"/>
    </location>
</feature>
<dbReference type="GO" id="GO:0030036">
    <property type="term" value="P:actin cytoskeleton organization"/>
    <property type="evidence" value="ECO:0007669"/>
    <property type="project" value="TreeGrafter"/>
</dbReference>
<dbReference type="PROSITE" id="PS50023">
    <property type="entry name" value="LIM_DOMAIN_2"/>
    <property type="match status" value="3"/>
</dbReference>
<accession>A0A367LAJ5</accession>
<feature type="region of interest" description="Disordered" evidence="5">
    <location>
        <begin position="126"/>
        <end position="148"/>
    </location>
</feature>
<feature type="compositionally biased region" description="Polar residues" evidence="5">
    <location>
        <begin position="200"/>
        <end position="219"/>
    </location>
</feature>
<feature type="domain" description="LIM zinc-binding" evidence="6">
    <location>
        <begin position="812"/>
        <end position="875"/>
    </location>
</feature>
<evidence type="ECO:0000256" key="1">
    <source>
        <dbReference type="ARBA" id="ARBA00022723"/>
    </source>
</evidence>
<sequence>MNSPGRLPSTKPTPPQRGSFPLDHDGECKHAMSDYLACMKKARGFNGDDCRILAKAYLACRMDRNLMARDDFKNLGFADSSTTLDPTTADKAPKGELRCPGKANNAFDLLWPIFAWRSFSPQPEFTANMTRSTDTKSRRITPPSPAYMTNDQFAEYLADLRANRTARPGGARPQPSRQSQHRQSLEAASEATPGFDRSQARPQVSSTPTHDTSVRSKASTGRDYYPTAPTVPLKPSEVVPTTTYMERGQRWMEKEEAVSLREALQDMEIRRPASAVVGEDERRLYNAALDDAAELVWQHQHGSPKRKPDGPYRYRSHLRKNSYAHARTASVGSQGDDVAPSGLGRDVVTRSMSMSSTDSAVSSQAAQKGGVHTALEAGHHGSRSHGNTCPASRRTSLRKDISGEVQRPFSGDQIWEEPETSPIFQTASPGRASPDKLDGKSLSPMNRARLRFSQPSQSHVKAFDRVEIHRNPVTQTRNPQYKTNDASSKPVPDPSLEHRNGMEVRGQDIRAATTRRLKDRSVRLPEPTAVSDSPGRPIVSFDASWKAPDKPTDVKPDPPTQVSPPCNEPVDVPRIAISEAETPRSREISHAGLPSIAIAGPEESLDSTAVMTGRAPQPGWSGPRPLPTPGARSSQQPRGHWSPAPGAISRAIAVCHQCGLSIDGRFVSLAGGSERFHPQCFRCYSCKTSLETMEISPEPEHIRAERLRRIRLRAAGRPVEEQPGKTAADDGDERLRFFCHLDWHELFAPRCKHCKTPIIGEHIVALGHHWHYGHFFCAECGDSFGQGMTHIEKDGYAWCINCQTKRTERRAPKCRKCKQAVIGQYIQALGGEWHEHCFRCAECRGGFEDGQIFPKEVVGGTLAYCTRCRARQLKS</sequence>
<organism evidence="7 8">
    <name type="scientific">Ophiocordyceps polyrhachis-furcata BCC 54312</name>
    <dbReference type="NCBI Taxonomy" id="1330021"/>
    <lineage>
        <taxon>Eukaryota</taxon>
        <taxon>Fungi</taxon>
        <taxon>Dikarya</taxon>
        <taxon>Ascomycota</taxon>
        <taxon>Pezizomycotina</taxon>
        <taxon>Sordariomycetes</taxon>
        <taxon>Hypocreomycetidae</taxon>
        <taxon>Hypocreales</taxon>
        <taxon>Ophiocordycipitaceae</taxon>
        <taxon>Ophiocordyceps</taxon>
    </lineage>
</organism>
<dbReference type="GO" id="GO:0030695">
    <property type="term" value="F:GTPase regulator activity"/>
    <property type="evidence" value="ECO:0007669"/>
    <property type="project" value="UniProtKB-ARBA"/>
</dbReference>
<dbReference type="GO" id="GO:0003779">
    <property type="term" value="F:actin binding"/>
    <property type="evidence" value="ECO:0007669"/>
    <property type="project" value="TreeGrafter"/>
</dbReference>
<dbReference type="CDD" id="cd08368">
    <property type="entry name" value="LIM"/>
    <property type="match status" value="1"/>
</dbReference>
<dbReference type="PROSITE" id="PS51808">
    <property type="entry name" value="CHCH"/>
    <property type="match status" value="1"/>
</dbReference>
<evidence type="ECO:0000256" key="3">
    <source>
        <dbReference type="ARBA" id="ARBA00023038"/>
    </source>
</evidence>
<dbReference type="SUPFAM" id="SSF57716">
    <property type="entry name" value="Glucocorticoid receptor-like (DNA-binding domain)"/>
    <property type="match status" value="2"/>
</dbReference>
<evidence type="ECO:0000313" key="8">
    <source>
        <dbReference type="Proteomes" id="UP000253664"/>
    </source>
</evidence>
<evidence type="ECO:0000259" key="6">
    <source>
        <dbReference type="PROSITE" id="PS50023"/>
    </source>
</evidence>
<evidence type="ECO:0000256" key="4">
    <source>
        <dbReference type="PROSITE-ProRule" id="PRU00125"/>
    </source>
</evidence>
<dbReference type="GO" id="GO:0046872">
    <property type="term" value="F:metal ion binding"/>
    <property type="evidence" value="ECO:0007669"/>
    <property type="project" value="UniProtKB-KW"/>
</dbReference>
<protein>
    <recommendedName>
        <fullName evidence="6">LIM zinc-binding domain-containing protein</fullName>
    </recommendedName>
</protein>
<feature type="domain" description="LIM zinc-binding" evidence="6">
    <location>
        <begin position="653"/>
        <end position="714"/>
    </location>
</feature>
<feature type="region of interest" description="Disordered" evidence="5">
    <location>
        <begin position="352"/>
        <end position="438"/>
    </location>
</feature>
<feature type="region of interest" description="Disordered" evidence="5">
    <location>
        <begin position="165"/>
        <end position="237"/>
    </location>
</feature>
<feature type="compositionally biased region" description="Basic and acidic residues" evidence="5">
    <location>
        <begin position="547"/>
        <end position="556"/>
    </location>
</feature>
<dbReference type="STRING" id="1330021.A0A367LAJ5"/>
<dbReference type="GO" id="GO:0051371">
    <property type="term" value="F:muscle alpha-actinin binding"/>
    <property type="evidence" value="ECO:0007669"/>
    <property type="project" value="TreeGrafter"/>
</dbReference>
<feature type="region of interest" description="Disordered" evidence="5">
    <location>
        <begin position="606"/>
        <end position="645"/>
    </location>
</feature>
<dbReference type="EMBL" id="LKCN02000010">
    <property type="protein sequence ID" value="RCI11436.1"/>
    <property type="molecule type" value="Genomic_DNA"/>
</dbReference>
<dbReference type="Proteomes" id="UP000253664">
    <property type="component" value="Unassembled WGS sequence"/>
</dbReference>
<feature type="domain" description="LIM zinc-binding" evidence="6">
    <location>
        <begin position="749"/>
        <end position="809"/>
    </location>
</feature>
<name>A0A367LAJ5_9HYPO</name>
<dbReference type="PROSITE" id="PS00478">
    <property type="entry name" value="LIM_DOMAIN_1"/>
    <property type="match status" value="1"/>
</dbReference>
<dbReference type="GO" id="GO:0031941">
    <property type="term" value="C:filamentous actin"/>
    <property type="evidence" value="ECO:0007669"/>
    <property type="project" value="TreeGrafter"/>
</dbReference>
<feature type="compositionally biased region" description="Polar residues" evidence="5">
    <location>
        <begin position="384"/>
        <end position="394"/>
    </location>
</feature>
<comment type="caution">
    <text evidence="7">The sequence shown here is derived from an EMBL/GenBank/DDBJ whole genome shotgun (WGS) entry which is preliminary data.</text>
</comment>
<feature type="region of interest" description="Disordered" evidence="5">
    <location>
        <begin position="517"/>
        <end position="570"/>
    </location>
</feature>
<dbReference type="OrthoDB" id="15567at2759"/>
<reference evidence="7 8" key="1">
    <citation type="journal article" date="2015" name="BMC Genomics">
        <title>Insights from the genome of Ophiocordyceps polyrhachis-furcata to pathogenicity and host specificity in insect fungi.</title>
        <authorList>
            <person name="Wichadakul D."/>
            <person name="Kobmoo N."/>
            <person name="Ingsriswang S."/>
            <person name="Tangphatsornruang S."/>
            <person name="Chantasingh D."/>
            <person name="Luangsa-ard J.J."/>
            <person name="Eurwilaichitr L."/>
        </authorList>
    </citation>
    <scope>NUCLEOTIDE SEQUENCE [LARGE SCALE GENOMIC DNA]</scope>
    <source>
        <strain evidence="7 8">BCC 54312</strain>
    </source>
</reference>
<feature type="compositionally biased region" description="Low complexity" evidence="5">
    <location>
        <begin position="172"/>
        <end position="182"/>
    </location>
</feature>
<dbReference type="GO" id="GO:0001725">
    <property type="term" value="C:stress fiber"/>
    <property type="evidence" value="ECO:0007669"/>
    <property type="project" value="TreeGrafter"/>
</dbReference>
<feature type="region of interest" description="Disordered" evidence="5">
    <location>
        <begin position="325"/>
        <end position="344"/>
    </location>
</feature>
<dbReference type="FunFam" id="2.10.110.10:FF:000077">
    <property type="entry name" value="LIM domain protein"/>
    <property type="match status" value="1"/>
</dbReference>
<dbReference type="AlphaFoldDB" id="A0A367LAJ5"/>
<feature type="compositionally biased region" description="Low complexity" evidence="5">
    <location>
        <begin position="352"/>
        <end position="367"/>
    </location>
</feature>